<keyword evidence="12" id="KW-0614">Plasmid</keyword>
<evidence type="ECO:0000259" key="11">
    <source>
        <dbReference type="PROSITE" id="PS51760"/>
    </source>
</evidence>
<dbReference type="InterPro" id="IPR001000">
    <property type="entry name" value="GH10_dom"/>
</dbReference>
<keyword evidence="13" id="KW-1185">Reference proteome</keyword>
<geneLocation type="plasmid" evidence="12 13">
    <name>pPP1</name>
</geneLocation>
<evidence type="ECO:0000256" key="7">
    <source>
        <dbReference type="ARBA" id="ARBA00023277"/>
    </source>
</evidence>
<evidence type="ECO:0000256" key="4">
    <source>
        <dbReference type="ARBA" id="ARBA00022651"/>
    </source>
</evidence>
<dbReference type="SMART" id="SM00633">
    <property type="entry name" value="Glyco_10"/>
    <property type="match status" value="1"/>
</dbReference>
<keyword evidence="4" id="KW-0858">Xylan degradation</keyword>
<organism evidence="12 13">
    <name type="scientific">Persicobacter psychrovividus</name>
    <dbReference type="NCBI Taxonomy" id="387638"/>
    <lineage>
        <taxon>Bacteria</taxon>
        <taxon>Pseudomonadati</taxon>
        <taxon>Bacteroidota</taxon>
        <taxon>Cytophagia</taxon>
        <taxon>Cytophagales</taxon>
        <taxon>Persicobacteraceae</taxon>
        <taxon>Persicobacter</taxon>
    </lineage>
</organism>
<evidence type="ECO:0000313" key="12">
    <source>
        <dbReference type="EMBL" id="BDD01082.1"/>
    </source>
</evidence>
<keyword evidence="9" id="KW-0624">Polysaccharide degradation</keyword>
<evidence type="ECO:0000256" key="3">
    <source>
        <dbReference type="ARBA" id="ARBA00012590"/>
    </source>
</evidence>
<dbReference type="EC" id="3.2.1.8" evidence="3"/>
<evidence type="ECO:0000256" key="5">
    <source>
        <dbReference type="ARBA" id="ARBA00022729"/>
    </source>
</evidence>
<reference evidence="12 13" key="1">
    <citation type="submission" date="2021-12" db="EMBL/GenBank/DDBJ databases">
        <title>Genome sequencing of bacteria with rrn-lacking chromosome and rrn-plasmid.</title>
        <authorList>
            <person name="Anda M."/>
            <person name="Iwasaki W."/>
        </authorList>
    </citation>
    <scope>NUCLEOTIDE SEQUENCE [LARGE SCALE GENOMIC DNA]</scope>
    <source>
        <strain evidence="12 13">NBRC 101262</strain>
        <plasmid evidence="12 13">pPP1</plasmid>
    </source>
</reference>
<comment type="similarity">
    <text evidence="2">Belongs to the glycosyl hydrolase 10 (cellulase F) family.</text>
</comment>
<dbReference type="PANTHER" id="PTHR31490">
    <property type="entry name" value="GLYCOSYL HYDROLASE"/>
    <property type="match status" value="1"/>
</dbReference>
<dbReference type="PROSITE" id="PS51760">
    <property type="entry name" value="GH10_2"/>
    <property type="match status" value="1"/>
</dbReference>
<feature type="signal peptide" evidence="10">
    <location>
        <begin position="1"/>
        <end position="20"/>
    </location>
</feature>
<dbReference type="Gene3D" id="3.20.20.80">
    <property type="entry name" value="Glycosidases"/>
    <property type="match status" value="1"/>
</dbReference>
<feature type="chain" id="PRO_5045121876" description="endo-1,4-beta-xylanase" evidence="10">
    <location>
        <begin position="21"/>
        <end position="962"/>
    </location>
</feature>
<dbReference type="InterPro" id="IPR017853">
    <property type="entry name" value="GH"/>
</dbReference>
<keyword evidence="8" id="KW-0326">Glycosidase</keyword>
<sequence>MKKLFLLFTAMAFFPFLGMAQDWETEANERINQHRKTMLTIKTLNVPTDGETSLRVKLKKHHFRWGTTVNINQVKSLEARGYALGSDHPYFNHFMNFNSVTVENTGKWKGWRNEVNRALYGRVRAWFMERGIDNRGHGTIWESTRFNAVPNDVLAMEDPEEIRQSIYDHIEDQMAELQHEIYEIDLVNEPVNEVKIVKDLLKLSEEDYAKERAEWYKFAREKAPDLKLVINEYNLIQSGNDFHLQFGEYLNAYIDAGGPVDVIGMQGHFWSSMPAAEELLKRLSEVAVHGIPMHVTEFDMKESSYEEMERIMTVCFAEPLMEGFTIWGAWSGNQWRNNGPIYKADWELKESGKAYFDLVHDKWSTDLAFEDGVADEYQLRVFKGDYDIILEHEGKVKVYRLDEVIDGGQITVDFAEVSELKPSVNFSSVPAERYCVDTDMTISAATGGATAAKVRLFVNGYLYAEEVNTADEANFSPTFNWLAQSAGDYEFQFEVESASGILNRSEVHQCQVLNNNIENSFSVPAEKQGMLLTSEEVFEIELDWAAVHRVEKLSVYDHEGNLLEPAYGANEAISVDPAGRFGNNRYVLVGENDYGCTVSELLLFTLLKEGETENHIELQIHHQNHDVEEKLTGGIDMLGDLDIGENIVGLYFEHFGLPHGAVVDSAFIQFSNDRDDRPGSSIINIYADNSAEPVDTHRNPYLSKRPATETVVQWDIPYWDKAQDRLPEQRTPNIGPIIQELIDNKGRKPYSPFVFILNPEEGAAKRAATSYDLFPSRAPSLSIYFHVVSFENTFVPQNLRYEQLAEDEYKIQWNNISDGNFTGYDLYLNDEQWNDSLLQVNEAVLKVQVSDYPLMLTATSSNIYGQSSDFSEVLTIEDPRPPLVADENLFGLISPNPVQDQCEILLEVPVAYVLMVDAMGRSHKRTVMDQQLQCADLNSGIYRLMLYKADHTFIGKVNILKQ</sequence>
<name>A0ABM7VJB4_9BACT</name>
<dbReference type="InterPro" id="IPR044846">
    <property type="entry name" value="GH10"/>
</dbReference>
<feature type="domain" description="GH10" evidence="11">
    <location>
        <begin position="68"/>
        <end position="361"/>
    </location>
</feature>
<dbReference type="Pfam" id="PF00331">
    <property type="entry name" value="Glyco_hydro_10"/>
    <property type="match status" value="1"/>
</dbReference>
<evidence type="ECO:0000256" key="9">
    <source>
        <dbReference type="ARBA" id="ARBA00023326"/>
    </source>
</evidence>
<keyword evidence="5 10" id="KW-0732">Signal</keyword>
<dbReference type="SUPFAM" id="SSF51445">
    <property type="entry name" value="(Trans)glycosidases"/>
    <property type="match status" value="1"/>
</dbReference>
<evidence type="ECO:0000256" key="6">
    <source>
        <dbReference type="ARBA" id="ARBA00022801"/>
    </source>
</evidence>
<dbReference type="EMBL" id="AP025293">
    <property type="protein sequence ID" value="BDD01082.1"/>
    <property type="molecule type" value="Genomic_DNA"/>
</dbReference>
<keyword evidence="6" id="KW-0378">Hydrolase</keyword>
<accession>A0ABM7VJB4</accession>
<comment type="catalytic activity">
    <reaction evidence="1">
        <text>Endohydrolysis of (1-&gt;4)-beta-D-xylosidic linkages in xylans.</text>
        <dbReference type="EC" id="3.2.1.8"/>
    </reaction>
</comment>
<dbReference type="PANTHER" id="PTHR31490:SF88">
    <property type="entry name" value="BETA-XYLANASE"/>
    <property type="match status" value="1"/>
</dbReference>
<evidence type="ECO:0000256" key="2">
    <source>
        <dbReference type="ARBA" id="ARBA00007495"/>
    </source>
</evidence>
<dbReference type="Proteomes" id="UP001354989">
    <property type="component" value="Plasmid pPP1"/>
</dbReference>
<dbReference type="RefSeq" id="WP_338398266.1">
    <property type="nucleotide sequence ID" value="NZ_AP025293.1"/>
</dbReference>
<evidence type="ECO:0000256" key="8">
    <source>
        <dbReference type="ARBA" id="ARBA00023295"/>
    </source>
</evidence>
<protein>
    <recommendedName>
        <fullName evidence="3">endo-1,4-beta-xylanase</fullName>
        <ecNumber evidence="3">3.2.1.8</ecNumber>
    </recommendedName>
</protein>
<evidence type="ECO:0000256" key="1">
    <source>
        <dbReference type="ARBA" id="ARBA00000681"/>
    </source>
</evidence>
<evidence type="ECO:0000256" key="10">
    <source>
        <dbReference type="SAM" id="SignalP"/>
    </source>
</evidence>
<gene>
    <name evidence="12" type="ORF">PEPS_33620</name>
</gene>
<keyword evidence="7" id="KW-0119">Carbohydrate metabolism</keyword>
<evidence type="ECO:0000313" key="13">
    <source>
        <dbReference type="Proteomes" id="UP001354989"/>
    </source>
</evidence>
<proteinExistence type="inferred from homology"/>